<name>A0ABZ1WKL9_9ACTN</name>
<dbReference type="RefSeq" id="WP_329492670.1">
    <property type="nucleotide sequence ID" value="NZ_CP108460.1"/>
</dbReference>
<keyword evidence="4" id="KW-1185">Reference proteome</keyword>
<proteinExistence type="predicted"/>
<sequence>MLHISGTFGYSSATGSTDDPRARTITQSDVRRASERHSRHGRKPATNPPRGRTWECYRRAGTKAGSGNSSSLVLQGKPR</sequence>
<evidence type="ECO:0000313" key="3">
    <source>
        <dbReference type="EMBL" id="WUS61293.1"/>
    </source>
</evidence>
<dbReference type="EMBL" id="CP108482">
    <property type="protein sequence ID" value="WUS61293.1"/>
    <property type="molecule type" value="Genomic_DNA"/>
</dbReference>
<reference evidence="3 4" key="1">
    <citation type="submission" date="2022-10" db="EMBL/GenBank/DDBJ databases">
        <title>The complete genomes of actinobacterial strains from the NBC collection.</title>
        <authorList>
            <person name="Joergensen T.S."/>
            <person name="Alvarez Arevalo M."/>
            <person name="Sterndorff E.B."/>
            <person name="Faurdal D."/>
            <person name="Vuksanovic O."/>
            <person name="Mourched A.-S."/>
            <person name="Charusanti P."/>
            <person name="Shaw S."/>
            <person name="Blin K."/>
            <person name="Weber T."/>
        </authorList>
    </citation>
    <scope>NUCLEOTIDE SEQUENCE [LARGE SCALE GENOMIC DNA]</scope>
    <source>
        <strain evidence="3 4">NBC_01247</strain>
    </source>
</reference>
<feature type="compositionally biased region" description="Polar residues" evidence="1">
    <location>
        <begin position="8"/>
        <end position="17"/>
    </location>
</feature>
<evidence type="ECO:0000313" key="4">
    <source>
        <dbReference type="Proteomes" id="UP001432014"/>
    </source>
</evidence>
<organism evidence="3 4">
    <name type="scientific">Kitasatospora herbaricolor</name>
    <dbReference type="NCBI Taxonomy" id="68217"/>
    <lineage>
        <taxon>Bacteria</taxon>
        <taxon>Bacillati</taxon>
        <taxon>Actinomycetota</taxon>
        <taxon>Actinomycetes</taxon>
        <taxon>Kitasatosporales</taxon>
        <taxon>Streptomycetaceae</taxon>
        <taxon>Kitasatospora</taxon>
    </lineage>
</organism>
<evidence type="ECO:0000313" key="2">
    <source>
        <dbReference type="EMBL" id="WUS54053.1"/>
    </source>
</evidence>
<dbReference type="Proteomes" id="UP001432014">
    <property type="component" value="Chromosome"/>
</dbReference>
<evidence type="ECO:0000256" key="1">
    <source>
        <dbReference type="SAM" id="MobiDB-lite"/>
    </source>
</evidence>
<accession>A0ABZ1WKL9</accession>
<feature type="region of interest" description="Disordered" evidence="1">
    <location>
        <begin position="1"/>
        <end position="79"/>
    </location>
</feature>
<gene>
    <name evidence="2" type="ORF">OG469_00185</name>
    <name evidence="3" type="ORF">OG469_40835</name>
</gene>
<dbReference type="EMBL" id="CP108482">
    <property type="protein sequence ID" value="WUS54053.1"/>
    <property type="molecule type" value="Genomic_DNA"/>
</dbReference>
<protein>
    <submittedName>
        <fullName evidence="3">Uncharacterized protein</fullName>
    </submittedName>
</protein>